<name>A0A3G4ZR45_9VIRU</name>
<sequence length="343" mass="40493">MTERETVENNRIRLRISAGPTTYAVKIDRIVTQMINNMRYDFTFNQIGKRKYQIKIIKYGSYKEENEKEIAIQLEKFHNHNQKLVEALTKTDENINKITKELYKKLGEEKDFDESYTKCTEELLTLLAGDIRVRNNSNKVLESIKEQKTIDVILAKSENITWIMEFGDYYYNQQLCMEFYLCSANNNIQEFSRKECESTSVVIPLQKNQFDTKDTMLCDVFVENIGSKFELKRMRKIKETDTSYIIDHPKSQIHAPETIDKNKNRVYPIKTNYKLSDFKINQPIFALWQKSIVGILRFYYAKITKINKENLTVVFNDGDTQDVELSEVWKCDDFPENFKGKVV</sequence>
<evidence type="ECO:0000313" key="1">
    <source>
        <dbReference type="EMBL" id="AYV77376.1"/>
    </source>
</evidence>
<dbReference type="Gene3D" id="2.30.30.140">
    <property type="match status" value="1"/>
</dbReference>
<gene>
    <name evidence="1" type="ORF">Dasosvirus1_11</name>
</gene>
<dbReference type="CDD" id="cd04508">
    <property type="entry name" value="Tudor_SF"/>
    <property type="match status" value="1"/>
</dbReference>
<reference evidence="1" key="1">
    <citation type="submission" date="2018-10" db="EMBL/GenBank/DDBJ databases">
        <title>Hidden diversity of soil giant viruses.</title>
        <authorList>
            <person name="Schulz F."/>
            <person name="Alteio L."/>
            <person name="Goudeau D."/>
            <person name="Ryan E.M."/>
            <person name="Malmstrom R.R."/>
            <person name="Blanchard J."/>
            <person name="Woyke T."/>
        </authorList>
    </citation>
    <scope>NUCLEOTIDE SEQUENCE</scope>
    <source>
        <strain evidence="1">DSV1</strain>
    </source>
</reference>
<proteinExistence type="predicted"/>
<accession>A0A3G4ZR45</accession>
<protein>
    <submittedName>
        <fullName evidence="1">Uncharacterized protein</fullName>
    </submittedName>
</protein>
<organism evidence="1">
    <name type="scientific">Dasosvirus sp</name>
    <dbReference type="NCBI Taxonomy" id="2487764"/>
    <lineage>
        <taxon>Viruses</taxon>
        <taxon>Varidnaviria</taxon>
        <taxon>Bamfordvirae</taxon>
        <taxon>Nucleocytoviricota</taxon>
        <taxon>Megaviricetes</taxon>
        <taxon>Imitervirales</taxon>
        <taxon>Mimiviridae</taxon>
        <taxon>Klosneuvirinae</taxon>
    </lineage>
</organism>
<dbReference type="EMBL" id="MK072042">
    <property type="protein sequence ID" value="AYV77376.1"/>
    <property type="molecule type" value="Genomic_DNA"/>
</dbReference>